<evidence type="ECO:0000313" key="2">
    <source>
        <dbReference type="Proteomes" id="UP001059596"/>
    </source>
</evidence>
<comment type="caution">
    <text evidence="1">The sequence shown here is derived from an EMBL/GenBank/DDBJ whole genome shotgun (WGS) entry which is preliminary data.</text>
</comment>
<evidence type="ECO:0000313" key="1">
    <source>
        <dbReference type="EMBL" id="KAI8037396.1"/>
    </source>
</evidence>
<dbReference type="Proteomes" id="UP001059596">
    <property type="component" value="Unassembled WGS sequence"/>
</dbReference>
<protein>
    <submittedName>
        <fullName evidence="1">Uncharacterized protein</fullName>
    </submittedName>
</protein>
<reference evidence="1" key="1">
    <citation type="journal article" date="2023" name="Genome Biol. Evol.">
        <title>Long-read-based Genome Assembly of Drosophila gunungcola Reveals Fewer Chemosensory Genes in Flower-breeding Species.</title>
        <authorList>
            <person name="Negi A."/>
            <person name="Liao B.Y."/>
            <person name="Yeh S.D."/>
        </authorList>
    </citation>
    <scope>NUCLEOTIDE SEQUENCE</scope>
    <source>
        <strain evidence="1">Sukarami</strain>
    </source>
</reference>
<accession>A0A9P9YIG2</accession>
<gene>
    <name evidence="1" type="ORF">M5D96_009530</name>
</gene>
<sequence length="35" mass="3643">MTSLDSNSKLPVEAKHGAELLARSLGSLAAANFSR</sequence>
<keyword evidence="2" id="KW-1185">Reference proteome</keyword>
<dbReference type="AlphaFoldDB" id="A0A9P9YIG2"/>
<organism evidence="1 2">
    <name type="scientific">Drosophila gunungcola</name>
    <name type="common">fruit fly</name>
    <dbReference type="NCBI Taxonomy" id="103775"/>
    <lineage>
        <taxon>Eukaryota</taxon>
        <taxon>Metazoa</taxon>
        <taxon>Ecdysozoa</taxon>
        <taxon>Arthropoda</taxon>
        <taxon>Hexapoda</taxon>
        <taxon>Insecta</taxon>
        <taxon>Pterygota</taxon>
        <taxon>Neoptera</taxon>
        <taxon>Endopterygota</taxon>
        <taxon>Diptera</taxon>
        <taxon>Brachycera</taxon>
        <taxon>Muscomorpha</taxon>
        <taxon>Ephydroidea</taxon>
        <taxon>Drosophilidae</taxon>
        <taxon>Drosophila</taxon>
        <taxon>Sophophora</taxon>
    </lineage>
</organism>
<proteinExistence type="predicted"/>
<dbReference type="EMBL" id="JAMKOV010000012">
    <property type="protein sequence ID" value="KAI8037396.1"/>
    <property type="molecule type" value="Genomic_DNA"/>
</dbReference>
<name>A0A9P9YIG2_9MUSC</name>